<comment type="similarity">
    <text evidence="1">Belongs to the SEC23/SEC24 family. SEC24 subfamily.</text>
</comment>
<sequence length="863" mass="95701">MDIREIQRWTRRQSLDMYTHSNHIPQPPHSAGLQYKGLRPRIDPAQVPSPIDAIERDRRVWESKTHTTLPGTHAPLCTSDFVAVDQGNSSPKFVRVSTWNMPSTSKLVSDCHVPVAAIFQPFAEQSPAEEPVPVIQTGPSGPPRCARCRSYINPWCRWMSGGIRWKCNLCGHETEVTPEYFCNLDANFLRLDHMQRPELNKGTVDFEVTSSKEYWAQNPPAHIAQPFYSVETVQPGPRDPCSLTYIFAFDVSIDAISSGFLHASCVALKTILYGNPDLGIEPSYPTSSRLAITTFDSSLHFYDLASEITQMLVVADLDEVFLPKLGLFVDPMERRSAVESLIDSLPSQFAGATSSDSCLGSMIRGSLAALAGRGGHLVLFHSALPTVGAGELPLTPPAETALYDTDKEKTLHSPRSGTWISIAEECAEHGVAVSMVLAPSKYMDTGSVCIVATRTGGDVFWHPRFVPERDGPVVQGQLRRLVSRGQGYNCMARVRTSYGLQVKAHYGAFYTSAPNELAFANMSSDAAFSVELEHTRTLSPREHAFLQCAVLYTSVEGQRRVRVINLAMDVVELAGSLFQYADLESVLSHFAKEAMSTMSQQRTLIIREELTEKCASLLLGYRTQCAAATRSTQLIIPEAFRALPAFTLALQKTKPLKARQVSSDVRNYHVHHILSMSPRALMHYLYPRLLALHDLDDHIALPQVVTEEDGTKTEKTLMPFCMRNSYFFMEAGGIYLIDNDDIMILWVGSSASPQLLNDLFSVDDVHSIDPHMHTLPVLNTTLSTQVHNILSNRFAEKGRASKLFIARQNLDASEIEFSDMLVEDQNNGAMSYLDYLALVHKQITQLTNGGSLTGSSSIRGSPW</sequence>
<name>A0A8H8CK09_PSICU</name>
<dbReference type="SUPFAM" id="SSF82754">
    <property type="entry name" value="C-terminal, gelsolin-like domain of Sec23/24"/>
    <property type="match status" value="1"/>
</dbReference>
<dbReference type="Pfam" id="PF00626">
    <property type="entry name" value="Gelsolin"/>
    <property type="match status" value="1"/>
</dbReference>
<dbReference type="GO" id="GO:0070971">
    <property type="term" value="C:endoplasmic reticulum exit site"/>
    <property type="evidence" value="ECO:0007669"/>
    <property type="project" value="TreeGrafter"/>
</dbReference>
<dbReference type="GO" id="GO:0090110">
    <property type="term" value="P:COPII-coated vesicle cargo loading"/>
    <property type="evidence" value="ECO:0007669"/>
    <property type="project" value="TreeGrafter"/>
</dbReference>
<dbReference type="InterPro" id="IPR006896">
    <property type="entry name" value="Sec23/24_trunk_dom"/>
</dbReference>
<evidence type="ECO:0000313" key="9">
    <source>
        <dbReference type="EMBL" id="KAG5168321.1"/>
    </source>
</evidence>
<dbReference type="Pfam" id="PF04815">
    <property type="entry name" value="Sec23_helical"/>
    <property type="match status" value="1"/>
</dbReference>
<dbReference type="InterPro" id="IPR036180">
    <property type="entry name" value="Gelsolin-like_dom_sf"/>
</dbReference>
<dbReference type="InterPro" id="IPR006895">
    <property type="entry name" value="Znf_Sec23_Sec24"/>
</dbReference>
<dbReference type="InterPro" id="IPR050550">
    <property type="entry name" value="SEC23_SEC24_subfamily"/>
</dbReference>
<dbReference type="SUPFAM" id="SSF53300">
    <property type="entry name" value="vWA-like"/>
    <property type="match status" value="1"/>
</dbReference>
<evidence type="ECO:0000259" key="7">
    <source>
        <dbReference type="Pfam" id="PF04815"/>
    </source>
</evidence>
<dbReference type="EMBL" id="JAFIQS010000006">
    <property type="protein sequence ID" value="KAG5168321.1"/>
    <property type="molecule type" value="Genomic_DNA"/>
</dbReference>
<feature type="domain" description="Sec23/Sec24 helical" evidence="7">
    <location>
        <begin position="582"/>
        <end position="682"/>
    </location>
</feature>
<dbReference type="GO" id="GO:0000149">
    <property type="term" value="F:SNARE binding"/>
    <property type="evidence" value="ECO:0007669"/>
    <property type="project" value="TreeGrafter"/>
</dbReference>
<organism evidence="9">
    <name type="scientific">Psilocybe cubensis</name>
    <name type="common">Psychedelic mushroom</name>
    <name type="synonym">Stropharia cubensis</name>
    <dbReference type="NCBI Taxonomy" id="181762"/>
    <lineage>
        <taxon>Eukaryota</taxon>
        <taxon>Fungi</taxon>
        <taxon>Dikarya</taxon>
        <taxon>Basidiomycota</taxon>
        <taxon>Agaricomycotina</taxon>
        <taxon>Agaricomycetes</taxon>
        <taxon>Agaricomycetidae</taxon>
        <taxon>Agaricales</taxon>
        <taxon>Agaricineae</taxon>
        <taxon>Strophariaceae</taxon>
        <taxon>Psilocybe</taxon>
    </lineage>
</organism>
<dbReference type="AlphaFoldDB" id="A0A8H8CK09"/>
<dbReference type="InterPro" id="IPR036174">
    <property type="entry name" value="Znf_Sec23_Sec24_sf"/>
</dbReference>
<dbReference type="InterPro" id="IPR007123">
    <property type="entry name" value="Gelsolin-like_dom"/>
</dbReference>
<reference evidence="9" key="1">
    <citation type="submission" date="2021-02" db="EMBL/GenBank/DDBJ databases">
        <title>Psilocybe cubensis genome.</title>
        <authorList>
            <person name="Mckernan K.J."/>
            <person name="Crawford S."/>
            <person name="Trippe A."/>
            <person name="Kane L.T."/>
            <person name="Mclaughlin S."/>
        </authorList>
    </citation>
    <scope>NUCLEOTIDE SEQUENCE [LARGE SCALE GENOMIC DNA]</scope>
    <source>
        <strain evidence="9">MGC-MH-2018</strain>
    </source>
</reference>
<evidence type="ECO:0000259" key="4">
    <source>
        <dbReference type="Pfam" id="PF00626"/>
    </source>
</evidence>
<proteinExistence type="inferred from homology"/>
<dbReference type="PANTHER" id="PTHR13803:SF4">
    <property type="entry name" value="SECRETORY 24CD, ISOFORM C"/>
    <property type="match status" value="1"/>
</dbReference>
<keyword evidence="2" id="KW-0813">Transport</keyword>
<dbReference type="GO" id="GO:0030127">
    <property type="term" value="C:COPII vesicle coat"/>
    <property type="evidence" value="ECO:0007669"/>
    <property type="project" value="InterPro"/>
</dbReference>
<keyword evidence="3" id="KW-0653">Protein transport</keyword>
<evidence type="ECO:0000256" key="1">
    <source>
        <dbReference type="ARBA" id="ARBA00008334"/>
    </source>
</evidence>
<dbReference type="Gene3D" id="1.20.120.730">
    <property type="entry name" value="Sec23/Sec24 helical domain"/>
    <property type="match status" value="1"/>
</dbReference>
<dbReference type="InterPro" id="IPR012990">
    <property type="entry name" value="Beta-sandwich_Sec23_24"/>
</dbReference>
<dbReference type="InterPro" id="IPR036175">
    <property type="entry name" value="Sec23/24_helical_dom_sf"/>
</dbReference>
<feature type="domain" description="Sec23/Sec24 beta-sandwich" evidence="8">
    <location>
        <begin position="487"/>
        <end position="570"/>
    </location>
</feature>
<feature type="domain" description="Zinc finger Sec23/Sec24-type" evidence="5">
    <location>
        <begin position="142"/>
        <end position="180"/>
    </location>
</feature>
<evidence type="ECO:0000259" key="8">
    <source>
        <dbReference type="Pfam" id="PF08033"/>
    </source>
</evidence>
<dbReference type="SUPFAM" id="SSF81811">
    <property type="entry name" value="Helical domain of Sec23/24"/>
    <property type="match status" value="1"/>
</dbReference>
<dbReference type="GO" id="GO:0008270">
    <property type="term" value="F:zinc ion binding"/>
    <property type="evidence" value="ECO:0007669"/>
    <property type="project" value="InterPro"/>
</dbReference>
<dbReference type="SUPFAM" id="SSF81995">
    <property type="entry name" value="beta-sandwich domain of Sec23/24"/>
    <property type="match status" value="1"/>
</dbReference>
<dbReference type="GO" id="GO:0006886">
    <property type="term" value="P:intracellular protein transport"/>
    <property type="evidence" value="ECO:0007669"/>
    <property type="project" value="InterPro"/>
</dbReference>
<dbReference type="Gene3D" id="2.30.30.380">
    <property type="entry name" value="Zn-finger domain of Sec23/24"/>
    <property type="match status" value="1"/>
</dbReference>
<evidence type="ECO:0000259" key="6">
    <source>
        <dbReference type="Pfam" id="PF04811"/>
    </source>
</evidence>
<dbReference type="Pfam" id="PF04811">
    <property type="entry name" value="Sec23_trunk"/>
    <property type="match status" value="1"/>
</dbReference>
<protein>
    <submittedName>
        <fullName evidence="9">Uncharacterized protein</fullName>
    </submittedName>
</protein>
<dbReference type="Pfam" id="PF04810">
    <property type="entry name" value="zf-Sec23_Sec24"/>
    <property type="match status" value="1"/>
</dbReference>
<evidence type="ECO:0000256" key="3">
    <source>
        <dbReference type="ARBA" id="ARBA00022927"/>
    </source>
</evidence>
<accession>A0A8H8CK09</accession>
<dbReference type="Pfam" id="PF08033">
    <property type="entry name" value="Sec23_BS"/>
    <property type="match status" value="1"/>
</dbReference>
<dbReference type="PANTHER" id="PTHR13803">
    <property type="entry name" value="SEC24-RELATED PROTEIN"/>
    <property type="match status" value="1"/>
</dbReference>
<dbReference type="InterPro" id="IPR029006">
    <property type="entry name" value="ADF-H/Gelsolin-like_dom_sf"/>
</dbReference>
<dbReference type="Gene3D" id="3.40.50.410">
    <property type="entry name" value="von Willebrand factor, type A domain"/>
    <property type="match status" value="1"/>
</dbReference>
<comment type="caution">
    <text evidence="9">The sequence shown here is derived from an EMBL/GenBank/DDBJ whole genome shotgun (WGS) entry which is preliminary data.</text>
</comment>
<dbReference type="Gene3D" id="2.60.40.1670">
    <property type="entry name" value="beta-sandwich domain of Sec23/24"/>
    <property type="match status" value="1"/>
</dbReference>
<dbReference type="Gene3D" id="3.40.20.10">
    <property type="entry name" value="Severin"/>
    <property type="match status" value="1"/>
</dbReference>
<dbReference type="InterPro" id="IPR006900">
    <property type="entry name" value="Sec23/24_helical_dom"/>
</dbReference>
<feature type="domain" description="Sec23/Sec24 trunk" evidence="6">
    <location>
        <begin position="242"/>
        <end position="481"/>
    </location>
</feature>
<evidence type="ECO:0000259" key="5">
    <source>
        <dbReference type="Pfam" id="PF04810"/>
    </source>
</evidence>
<evidence type="ECO:0000256" key="2">
    <source>
        <dbReference type="ARBA" id="ARBA00022448"/>
    </source>
</evidence>
<dbReference type="SUPFAM" id="SSF82919">
    <property type="entry name" value="Zn-finger domain of Sec23/24"/>
    <property type="match status" value="1"/>
</dbReference>
<dbReference type="InterPro" id="IPR036465">
    <property type="entry name" value="vWFA_dom_sf"/>
</dbReference>
<gene>
    <name evidence="9" type="ORF">JR316_006917</name>
</gene>
<feature type="domain" description="Gelsolin-like" evidence="4">
    <location>
        <begin position="730"/>
        <end position="789"/>
    </location>
</feature>